<keyword evidence="4" id="KW-1185">Reference proteome</keyword>
<dbReference type="AlphaFoldDB" id="A0A7S3ZJY2"/>
<feature type="compositionally biased region" description="Basic and acidic residues" evidence="1">
    <location>
        <begin position="129"/>
        <end position="138"/>
    </location>
</feature>
<dbReference type="EMBL" id="CAKKNE010000006">
    <property type="protein sequence ID" value="CAH0379744.1"/>
    <property type="molecule type" value="Genomic_DNA"/>
</dbReference>
<feature type="compositionally biased region" description="Pro residues" evidence="1">
    <location>
        <begin position="117"/>
        <end position="127"/>
    </location>
</feature>
<evidence type="ECO:0008006" key="5">
    <source>
        <dbReference type="Google" id="ProtNLM"/>
    </source>
</evidence>
<reference evidence="2" key="1">
    <citation type="submission" date="2021-01" db="EMBL/GenBank/DDBJ databases">
        <authorList>
            <person name="Corre E."/>
            <person name="Pelletier E."/>
            <person name="Niang G."/>
            <person name="Scheremetjew M."/>
            <person name="Finn R."/>
            <person name="Kale V."/>
            <person name="Holt S."/>
            <person name="Cochrane G."/>
            <person name="Meng A."/>
            <person name="Brown T."/>
            <person name="Cohen L."/>
        </authorList>
    </citation>
    <scope>NUCLEOTIDE SEQUENCE</scope>
    <source>
        <strain evidence="2">CCMP1756</strain>
    </source>
</reference>
<evidence type="ECO:0000313" key="4">
    <source>
        <dbReference type="Proteomes" id="UP000789595"/>
    </source>
</evidence>
<organism evidence="2">
    <name type="scientific">Pelagomonas calceolata</name>
    <dbReference type="NCBI Taxonomy" id="35677"/>
    <lineage>
        <taxon>Eukaryota</taxon>
        <taxon>Sar</taxon>
        <taxon>Stramenopiles</taxon>
        <taxon>Ochrophyta</taxon>
        <taxon>Pelagophyceae</taxon>
        <taxon>Pelagomonadales</taxon>
        <taxon>Pelagomonadaceae</taxon>
        <taxon>Pelagomonas</taxon>
    </lineage>
</organism>
<feature type="region of interest" description="Disordered" evidence="1">
    <location>
        <begin position="111"/>
        <end position="140"/>
    </location>
</feature>
<proteinExistence type="predicted"/>
<sequence>MTDIVQPPRSKRARRTKTLETWLKGRGVDEPEALREACLYASTIDELATAPPEDMDWLTEAWDPRVRSIFLDAVNEARTAIEQGRKPEGAPDEYYEPLPPISAEAVASTLAGMPSQPAAPPPPPTPPKLDSKRSEAHKGAAPRFRMSILTDYAGVVSETVTDERLPAHVEGEENNEDNLEFRTLLNFEKVGRGERKRCVMCGREAEAEDRRRAGCEPQCCVIPKQCKDVCDACTKSTWRHRATDVYFKWCQGCKKFRSIPAFANKRHTAKCDACRKRGREGYHKKVKKNKEDESPAK</sequence>
<name>A0A7S3ZJY2_9STRA</name>
<evidence type="ECO:0000313" key="2">
    <source>
        <dbReference type="EMBL" id="CAE0685282.1"/>
    </source>
</evidence>
<evidence type="ECO:0000256" key="1">
    <source>
        <dbReference type="SAM" id="MobiDB-lite"/>
    </source>
</evidence>
<accession>A0A7S3ZJY2</accession>
<dbReference type="EMBL" id="HBIW01000838">
    <property type="protein sequence ID" value="CAE0685282.1"/>
    <property type="molecule type" value="Transcribed_RNA"/>
</dbReference>
<gene>
    <name evidence="2" type="ORF">PCAL00307_LOCUS716</name>
    <name evidence="3" type="ORF">PECAL_6P13810</name>
</gene>
<dbReference type="Proteomes" id="UP000789595">
    <property type="component" value="Unassembled WGS sequence"/>
</dbReference>
<evidence type="ECO:0000313" key="3">
    <source>
        <dbReference type="EMBL" id="CAH0379744.1"/>
    </source>
</evidence>
<dbReference type="OrthoDB" id="8062037at2759"/>
<reference evidence="3" key="2">
    <citation type="submission" date="2021-11" db="EMBL/GenBank/DDBJ databases">
        <authorList>
            <consortium name="Genoscope - CEA"/>
            <person name="William W."/>
        </authorList>
    </citation>
    <scope>NUCLEOTIDE SEQUENCE</scope>
</reference>
<protein>
    <recommendedName>
        <fullName evidence="5">Zinc-binding domain-containing protein</fullName>
    </recommendedName>
</protein>